<dbReference type="Proteomes" id="UP000530268">
    <property type="component" value="Unassembled WGS sequence"/>
</dbReference>
<comment type="caution">
    <text evidence="3">The sequence shown here is derived from an EMBL/GenBank/DDBJ whole genome shotgun (WGS) entry which is preliminary data.</text>
</comment>
<dbReference type="RefSeq" id="WP_184563440.1">
    <property type="nucleotide sequence ID" value="NZ_JACIEI010000002.1"/>
</dbReference>
<dbReference type="PANTHER" id="PTHR46928">
    <property type="entry name" value="MESENCHYME-SPECIFIC CELL SURFACE GLYCOPROTEIN"/>
    <property type="match status" value="1"/>
</dbReference>
<proteinExistence type="predicted"/>
<organism evidence="3 4">
    <name type="scientific">Sulfitobacter undariae</name>
    <dbReference type="NCBI Taxonomy" id="1563671"/>
    <lineage>
        <taxon>Bacteria</taxon>
        <taxon>Pseudomonadati</taxon>
        <taxon>Pseudomonadota</taxon>
        <taxon>Alphaproteobacteria</taxon>
        <taxon>Rhodobacterales</taxon>
        <taxon>Roseobacteraceae</taxon>
        <taxon>Sulfitobacter</taxon>
    </lineage>
</organism>
<accession>A0A7W6E8V5</accession>
<dbReference type="SUPFAM" id="SSF50969">
    <property type="entry name" value="YVTN repeat-like/Quinoprotein amine dehydrogenase"/>
    <property type="match status" value="1"/>
</dbReference>
<dbReference type="EMBL" id="JACIEI010000002">
    <property type="protein sequence ID" value="MBB3993404.1"/>
    <property type="molecule type" value="Genomic_DNA"/>
</dbReference>
<feature type="signal peptide" evidence="1">
    <location>
        <begin position="1"/>
        <end position="21"/>
    </location>
</feature>
<dbReference type="InterPro" id="IPR027372">
    <property type="entry name" value="Phytase-like_dom"/>
</dbReference>
<evidence type="ECO:0000313" key="3">
    <source>
        <dbReference type="EMBL" id="MBB3993404.1"/>
    </source>
</evidence>
<reference evidence="3 4" key="1">
    <citation type="submission" date="2020-08" db="EMBL/GenBank/DDBJ databases">
        <title>Genomic Encyclopedia of Type Strains, Phase IV (KMG-IV): sequencing the most valuable type-strain genomes for metagenomic binning, comparative biology and taxonomic classification.</title>
        <authorList>
            <person name="Goeker M."/>
        </authorList>
    </citation>
    <scope>NUCLEOTIDE SEQUENCE [LARGE SCALE GENOMIC DNA]</scope>
    <source>
        <strain evidence="3 4">DSM 102234</strain>
    </source>
</reference>
<dbReference type="InterPro" id="IPR052956">
    <property type="entry name" value="Mesenchyme-surface_protein"/>
</dbReference>
<dbReference type="InterPro" id="IPR011044">
    <property type="entry name" value="Quino_amine_DH_bsu"/>
</dbReference>
<dbReference type="InterPro" id="IPR015943">
    <property type="entry name" value="WD40/YVTN_repeat-like_dom_sf"/>
</dbReference>
<feature type="domain" description="Phytase-like" evidence="2">
    <location>
        <begin position="441"/>
        <end position="699"/>
    </location>
</feature>
<evidence type="ECO:0000259" key="2">
    <source>
        <dbReference type="Pfam" id="PF13449"/>
    </source>
</evidence>
<dbReference type="AlphaFoldDB" id="A0A7W6E8V5"/>
<gene>
    <name evidence="3" type="ORF">GGR95_001032</name>
</gene>
<keyword evidence="1" id="KW-0732">Signal</keyword>
<dbReference type="Gene3D" id="2.130.10.10">
    <property type="entry name" value="YVTN repeat-like/Quinoprotein amine dehydrogenase"/>
    <property type="match status" value="1"/>
</dbReference>
<sequence length="716" mass="76339">MSLRLLSMTSALAIIATGAAADMNFNRISSFATFANNQDPSVESSAEIISVSGDGMTLVYSDSPLGVIGMIDITDPKAPTAKGNIDVGGEPTAVSVLGNVAMAGVNTSVSYTEPSGMLKAYDLTTKQQVAACDLGGQPDSTAIAPDGSFIVIAIENERDEDLGDGRTGQMPGGYVAILDIADGLPICDSLVKANVNDLAEISPEDPEPEFVDVNAAGEIVVTMQENNHMVVMTKTGEILNHFSAGAVDLDQIDTTDERGALLFTQSQKGRLREPDGVQWLDDTHFAISNEGDMDGGARGWTIFNKDGTEVFEAGNTFEHAIIQMGHYPDKRSDSKGVEPEGMEFATFNDTPYVFILAERASTVGVYDVSTPAAPVLKQMLPSGIAPEGAIAIPSRNLFITANEADLIEDGGARSHVMIYEYQDAPAAYPQLTSAGADELIGWGAISGMVAGDDGLVYAVNDSFYGYQPTIFTIDTKVTPAQIIKALPVTRGGAAAQKLDLEGITRDGKGGFWLASEGRTDRMIPHGIYRVNAEGVIDTEISLPAELLAVEKRFGLEGITLVEDTLWMAIQREWADDPADHVKLLSYNIKSKEWGAVLYPKTAVDKGWTGLSEITAYNGDFYVIERDNQIGDNAAIKKLYRIAGDQMVPAALGGELPVVTKEEVMDFIPALKSGNGYVVDKVEGLAIFADGTAWASTDNDGVDDSSGETFFWSLGKL</sequence>
<dbReference type="Pfam" id="PF13449">
    <property type="entry name" value="Phytase-like"/>
    <property type="match status" value="1"/>
</dbReference>
<keyword evidence="4" id="KW-1185">Reference proteome</keyword>
<dbReference type="PANTHER" id="PTHR46928:SF1">
    <property type="entry name" value="MESENCHYME-SPECIFIC CELL SURFACE GLYCOPROTEIN"/>
    <property type="match status" value="1"/>
</dbReference>
<feature type="chain" id="PRO_5031405573" description="Phytase-like domain-containing protein" evidence="1">
    <location>
        <begin position="22"/>
        <end position="716"/>
    </location>
</feature>
<protein>
    <recommendedName>
        <fullName evidence="2">Phytase-like domain-containing protein</fullName>
    </recommendedName>
</protein>
<name>A0A7W6E8V5_9RHOB</name>
<evidence type="ECO:0000256" key="1">
    <source>
        <dbReference type="SAM" id="SignalP"/>
    </source>
</evidence>
<evidence type="ECO:0000313" key="4">
    <source>
        <dbReference type="Proteomes" id="UP000530268"/>
    </source>
</evidence>